<keyword evidence="1 6" id="KW-0575">Peroxidase</keyword>
<evidence type="ECO:0000313" key="9">
    <source>
        <dbReference type="Proteomes" id="UP000032545"/>
    </source>
</evidence>
<dbReference type="RefSeq" id="WP_044888575.1">
    <property type="nucleotide sequence ID" value="NZ_JYFN01000098.1"/>
</dbReference>
<evidence type="ECO:0000256" key="6">
    <source>
        <dbReference type="HAMAP-Rule" id="MF_01676"/>
    </source>
</evidence>
<feature type="disulfide bond" description="Interchain (with AhpC); in linked form" evidence="6">
    <location>
        <position position="134"/>
    </location>
</feature>
<keyword evidence="2 6" id="KW-0049">Antioxidant</keyword>
<feature type="disulfide bond" evidence="6">
    <location>
        <begin position="131"/>
        <end position="134"/>
    </location>
</feature>
<reference evidence="8 9" key="2">
    <citation type="journal article" date="2016" name="Genome Announc.">
        <title>Permanent Draft Genome Sequences for Two Variants of Frankia sp. Strain CpI1, the First Frankia Strain Isolated from Root Nodules of Comptonia peregrina.</title>
        <authorList>
            <person name="Oshone R."/>
            <person name="Hurst S.G.IV."/>
            <person name="Abebe-Akele F."/>
            <person name="Simpson S."/>
            <person name="Morris K."/>
            <person name="Thomas W.K."/>
            <person name="Tisa L.S."/>
        </authorList>
    </citation>
    <scope>NUCLEOTIDE SEQUENCE [LARGE SCALE GENOMIC DNA]</scope>
    <source>
        <strain evidence="9">CpI1-S</strain>
    </source>
</reference>
<evidence type="ECO:0000256" key="4">
    <source>
        <dbReference type="ARBA" id="ARBA00023157"/>
    </source>
</evidence>
<name>A0A0D8B5T5_9ACTN</name>
<dbReference type="InterPro" id="IPR004675">
    <property type="entry name" value="AhpD_core"/>
</dbReference>
<dbReference type="GO" id="GO:0045454">
    <property type="term" value="P:cell redox homeostasis"/>
    <property type="evidence" value="ECO:0007669"/>
    <property type="project" value="TreeGrafter"/>
</dbReference>
<keyword evidence="3 6" id="KW-0560">Oxidoreductase</keyword>
<dbReference type="AlphaFoldDB" id="A0A0D8B5T5"/>
<evidence type="ECO:0000259" key="7">
    <source>
        <dbReference type="Pfam" id="PF02627"/>
    </source>
</evidence>
<organism evidence="8 9">
    <name type="scientific">Frankia torreyi</name>
    <dbReference type="NCBI Taxonomy" id="1856"/>
    <lineage>
        <taxon>Bacteria</taxon>
        <taxon>Bacillati</taxon>
        <taxon>Actinomycetota</taxon>
        <taxon>Actinomycetes</taxon>
        <taxon>Frankiales</taxon>
        <taxon>Frankiaceae</taxon>
        <taxon>Frankia</taxon>
    </lineage>
</organism>
<accession>A0A0D8B5T5</accession>
<keyword evidence="9" id="KW-1185">Reference proteome</keyword>
<dbReference type="Pfam" id="PF02627">
    <property type="entry name" value="CMD"/>
    <property type="match status" value="1"/>
</dbReference>
<sequence>MAVARLRELLPDYARDLRLNLGSVTSQSNLSAQQLWGTVLAAAIASRGRTALVELEPEALDHLTAEAAAAARTAAALMAMNNVYYRSLHLLEDEEYSRLRAGLRMNALADPGVDKVDFELWSLAVSAINGCGRCLTAHEHELRGRGVTREVIQDAIRVASVVHAVAVTVEALETSGGIDRVAAAV</sequence>
<dbReference type="PANTHER" id="PTHR33930">
    <property type="entry name" value="ALKYL HYDROPEROXIDE REDUCTASE AHPD"/>
    <property type="match status" value="1"/>
</dbReference>
<evidence type="ECO:0000256" key="5">
    <source>
        <dbReference type="ARBA" id="ARBA00023284"/>
    </source>
</evidence>
<keyword evidence="4 6" id="KW-1015">Disulfide bond</keyword>
<dbReference type="InterPro" id="IPR029032">
    <property type="entry name" value="AhpD-like"/>
</dbReference>
<dbReference type="Gene3D" id="1.20.1290.10">
    <property type="entry name" value="AhpD-like"/>
    <property type="match status" value="1"/>
</dbReference>
<evidence type="ECO:0000256" key="1">
    <source>
        <dbReference type="ARBA" id="ARBA00022559"/>
    </source>
</evidence>
<dbReference type="GO" id="GO:0032843">
    <property type="term" value="F:hydroperoxide reductase activity"/>
    <property type="evidence" value="ECO:0007669"/>
    <property type="project" value="InterPro"/>
</dbReference>
<dbReference type="InterPro" id="IPR004674">
    <property type="entry name" value="AhpD"/>
</dbReference>
<comment type="function">
    <text evidence="6">Antioxidant protein with alkyl hydroperoxidase activity. Required for the reduction of the AhpC active site cysteine residues and for the regeneration of the AhpC enzyme activity.</text>
</comment>
<dbReference type="PATRIC" id="fig|1502723.3.peg.7145"/>
<dbReference type="OrthoDB" id="9801997at2"/>
<dbReference type="InterPro" id="IPR003779">
    <property type="entry name" value="CMD-like"/>
</dbReference>
<dbReference type="HAMAP" id="MF_01676">
    <property type="entry name" value="AhpD"/>
    <property type="match status" value="1"/>
</dbReference>
<evidence type="ECO:0000313" key="8">
    <source>
        <dbReference type="EMBL" id="KJE19551.1"/>
    </source>
</evidence>
<feature type="active site" description="Cysteine sulfenic acid (-SOH) intermediate" evidence="6">
    <location>
        <position position="134"/>
    </location>
</feature>
<protein>
    <recommendedName>
        <fullName evidence="6">Alkyl hydroperoxide reductase AhpD</fullName>
        <ecNumber evidence="6">1.11.1.28</ecNumber>
    </recommendedName>
    <alternativeName>
        <fullName evidence="6">Alkylhydroperoxidase AhpD</fullName>
    </alternativeName>
</protein>
<comment type="similarity">
    <text evidence="6">Belongs to the AhpD family.</text>
</comment>
<evidence type="ECO:0000256" key="3">
    <source>
        <dbReference type="ARBA" id="ARBA00023002"/>
    </source>
</evidence>
<dbReference type="GO" id="GO:0015036">
    <property type="term" value="F:disulfide oxidoreductase activity"/>
    <property type="evidence" value="ECO:0007669"/>
    <property type="project" value="TreeGrafter"/>
</dbReference>
<dbReference type="EC" id="1.11.1.28" evidence="6"/>
<feature type="active site" description="Proton donor" evidence="6">
    <location>
        <position position="131"/>
    </location>
</feature>
<comment type="caution">
    <text evidence="8">The sequence shown here is derived from an EMBL/GenBank/DDBJ whole genome shotgun (WGS) entry which is preliminary data.</text>
</comment>
<dbReference type="Proteomes" id="UP000032545">
    <property type="component" value="Unassembled WGS sequence"/>
</dbReference>
<reference evidence="9" key="1">
    <citation type="submission" date="2015-02" db="EMBL/GenBank/DDBJ databases">
        <title>Draft Genome of Frankia sp. CpI1-S.</title>
        <authorList>
            <person name="Oshone R.T."/>
            <person name="Ngom M."/>
            <person name="Ghodhbane-Gtari F."/>
            <person name="Gtari M."/>
            <person name="Morris K."/>
            <person name="Thomas K."/>
            <person name="Sen A."/>
            <person name="Tisa L.S."/>
        </authorList>
    </citation>
    <scope>NUCLEOTIDE SEQUENCE [LARGE SCALE GENOMIC DNA]</scope>
    <source>
        <strain evidence="9">CpI1-S</strain>
    </source>
</reference>
<proteinExistence type="inferred from homology"/>
<dbReference type="PANTHER" id="PTHR33930:SF7">
    <property type="entry name" value="ALKYL HYDROPEROXIDE REDUCTASE AHPD"/>
    <property type="match status" value="1"/>
</dbReference>
<comment type="subunit">
    <text evidence="6">Homotrimer.</text>
</comment>
<dbReference type="SUPFAM" id="SSF69118">
    <property type="entry name" value="AhpD-like"/>
    <property type="match status" value="1"/>
</dbReference>
<dbReference type="GO" id="GO:0051920">
    <property type="term" value="F:peroxiredoxin activity"/>
    <property type="evidence" value="ECO:0007669"/>
    <property type="project" value="InterPro"/>
</dbReference>
<dbReference type="GO" id="GO:0006979">
    <property type="term" value="P:response to oxidative stress"/>
    <property type="evidence" value="ECO:0007669"/>
    <property type="project" value="InterPro"/>
</dbReference>
<evidence type="ECO:0000256" key="2">
    <source>
        <dbReference type="ARBA" id="ARBA00022862"/>
    </source>
</evidence>
<dbReference type="EMBL" id="JYFN01000098">
    <property type="protein sequence ID" value="KJE19551.1"/>
    <property type="molecule type" value="Genomic_DNA"/>
</dbReference>
<keyword evidence="5 6" id="KW-0676">Redox-active center</keyword>
<dbReference type="NCBIfam" id="TIGR00778">
    <property type="entry name" value="ahpD_dom"/>
    <property type="match status" value="1"/>
</dbReference>
<feature type="domain" description="Carboxymuconolactone decarboxylase-like" evidence="7">
    <location>
        <begin position="95"/>
        <end position="172"/>
    </location>
</feature>
<gene>
    <name evidence="6" type="primary">ahpD</name>
    <name evidence="8" type="ORF">FF36_06176</name>
</gene>
<comment type="catalytic activity">
    <reaction evidence="6">
        <text>N(6)-[(R)-dihydrolipoyl]-L-lysyl-[lipoyl-carrier protein] + a hydroperoxide = N(6)-[(R)-lipoyl]-L-lysyl-[lipoyl-carrier protein] + an alcohol + H2O</text>
        <dbReference type="Rhea" id="RHEA:62636"/>
        <dbReference type="Rhea" id="RHEA-COMP:10502"/>
        <dbReference type="Rhea" id="RHEA-COMP:16355"/>
        <dbReference type="ChEBI" id="CHEBI:15377"/>
        <dbReference type="ChEBI" id="CHEBI:30879"/>
        <dbReference type="ChEBI" id="CHEBI:35924"/>
        <dbReference type="ChEBI" id="CHEBI:83099"/>
        <dbReference type="ChEBI" id="CHEBI:83100"/>
        <dbReference type="EC" id="1.11.1.28"/>
    </reaction>
</comment>
<dbReference type="NCBIfam" id="TIGR00777">
    <property type="entry name" value="ahpD"/>
    <property type="match status" value="1"/>
</dbReference>